<protein>
    <submittedName>
        <fullName evidence="2">Glycosyltransferase</fullName>
    </submittedName>
</protein>
<dbReference type="PANTHER" id="PTHR45947:SF3">
    <property type="entry name" value="SULFOQUINOVOSYL TRANSFERASE SQD2"/>
    <property type="match status" value="1"/>
</dbReference>
<evidence type="ECO:0000259" key="1">
    <source>
        <dbReference type="Pfam" id="PF13579"/>
    </source>
</evidence>
<dbReference type="Proteomes" id="UP000559404">
    <property type="component" value="Unassembled WGS sequence"/>
</dbReference>
<dbReference type="GO" id="GO:0016757">
    <property type="term" value="F:glycosyltransferase activity"/>
    <property type="evidence" value="ECO:0007669"/>
    <property type="project" value="UniProtKB-ARBA"/>
</dbReference>
<dbReference type="Pfam" id="PF13692">
    <property type="entry name" value="Glyco_trans_1_4"/>
    <property type="match status" value="1"/>
</dbReference>
<keyword evidence="2" id="KW-0808">Transferase</keyword>
<sequence length="406" mass="44452">MRILMPCAAFPPFADGGGPISSLLLAKMLVASGHDVRVVNVGDDDRHEVYEGVPVHRIKSPNIYWNYYTPQPAWRKMVWHALENGNPRAYRAMRREIADFKPDIMLTVSIENINVASWGAARAAGVPVAHTVFSAFMMCWNGIMQKKGRNCAGQCASCYLTSFGRRQFSRLVDAVIGESRDIVQRHLDEGYFPNAASYRVPAVIDAVHAVAPRKFPADRPFRVGFFGVQTRFKGFAVLAEAARALAGNDKVEFVIGGTGRDDFAEQTRAMFPPEKTRFLGWTTAEEFFPEVDVLVYPTIGREAFGRATIEAFSHAVPVISSSIGGVAENIAHGENGFHAAVGDPEALRSCIERLVSGPELYERLSRGALKSAGDYLEPVVSRALETALSETLSRKGQPQGALEGTS</sequence>
<accession>A0A838XQ40</accession>
<proteinExistence type="predicted"/>
<name>A0A838XQ40_9HYPH</name>
<evidence type="ECO:0000313" key="3">
    <source>
        <dbReference type="Proteomes" id="UP000559404"/>
    </source>
</evidence>
<dbReference type="Pfam" id="PF13579">
    <property type="entry name" value="Glyco_trans_4_4"/>
    <property type="match status" value="1"/>
</dbReference>
<organism evidence="2 3">
    <name type="scientific">Stappia taiwanensis</name>
    <dbReference type="NCBI Taxonomy" id="992267"/>
    <lineage>
        <taxon>Bacteria</taxon>
        <taxon>Pseudomonadati</taxon>
        <taxon>Pseudomonadota</taxon>
        <taxon>Alphaproteobacteria</taxon>
        <taxon>Hyphomicrobiales</taxon>
        <taxon>Stappiaceae</taxon>
        <taxon>Stappia</taxon>
    </lineage>
</organism>
<feature type="domain" description="Glycosyltransferase subfamily 4-like N-terminal" evidence="1">
    <location>
        <begin position="21"/>
        <end position="191"/>
    </location>
</feature>
<reference evidence="2 3" key="2">
    <citation type="submission" date="2020-08" db="EMBL/GenBank/DDBJ databases">
        <title>Stappia taiwanensis sp. nov., isolated from a coastal thermal spring.</title>
        <authorList>
            <person name="Kampfer P."/>
        </authorList>
    </citation>
    <scope>NUCLEOTIDE SEQUENCE [LARGE SCALE GENOMIC DNA]</scope>
    <source>
        <strain evidence="2 3">DSM 23284</strain>
    </source>
</reference>
<dbReference type="InterPro" id="IPR028098">
    <property type="entry name" value="Glyco_trans_4-like_N"/>
</dbReference>
<dbReference type="EMBL" id="JACEON010000012">
    <property type="protein sequence ID" value="MBA4612595.1"/>
    <property type="molecule type" value="Genomic_DNA"/>
</dbReference>
<comment type="caution">
    <text evidence="2">The sequence shown here is derived from an EMBL/GenBank/DDBJ whole genome shotgun (WGS) entry which is preliminary data.</text>
</comment>
<dbReference type="AlphaFoldDB" id="A0A838XQ40"/>
<evidence type="ECO:0000313" key="2">
    <source>
        <dbReference type="EMBL" id="MBA4612595.1"/>
    </source>
</evidence>
<dbReference type="Gene3D" id="3.40.50.2000">
    <property type="entry name" value="Glycogen Phosphorylase B"/>
    <property type="match status" value="2"/>
</dbReference>
<keyword evidence="3" id="KW-1185">Reference proteome</keyword>
<reference evidence="2 3" key="1">
    <citation type="submission" date="2020-07" db="EMBL/GenBank/DDBJ databases">
        <authorList>
            <person name="Li M."/>
        </authorList>
    </citation>
    <scope>NUCLEOTIDE SEQUENCE [LARGE SCALE GENOMIC DNA]</scope>
    <source>
        <strain evidence="2 3">DSM 23284</strain>
    </source>
</reference>
<dbReference type="PANTHER" id="PTHR45947">
    <property type="entry name" value="SULFOQUINOVOSYL TRANSFERASE SQD2"/>
    <property type="match status" value="1"/>
</dbReference>
<gene>
    <name evidence="2" type="ORF">H1W37_13090</name>
</gene>
<dbReference type="RefSeq" id="WP_181760792.1">
    <property type="nucleotide sequence ID" value="NZ_BMCR01000003.1"/>
</dbReference>
<dbReference type="InterPro" id="IPR050194">
    <property type="entry name" value="Glycosyltransferase_grp1"/>
</dbReference>
<dbReference type="SUPFAM" id="SSF53756">
    <property type="entry name" value="UDP-Glycosyltransferase/glycogen phosphorylase"/>
    <property type="match status" value="1"/>
</dbReference>